<dbReference type="Proteomes" id="UP001350748">
    <property type="component" value="Unassembled WGS sequence"/>
</dbReference>
<feature type="compositionally biased region" description="Polar residues" evidence="1">
    <location>
        <begin position="321"/>
        <end position="333"/>
    </location>
</feature>
<dbReference type="InterPro" id="IPR029063">
    <property type="entry name" value="SAM-dependent_MTases_sf"/>
</dbReference>
<dbReference type="RefSeq" id="WP_332080001.1">
    <property type="nucleotide sequence ID" value="NZ_JAZHYN010000002.1"/>
</dbReference>
<evidence type="ECO:0000313" key="2">
    <source>
        <dbReference type="EMBL" id="MEF3365097.1"/>
    </source>
</evidence>
<evidence type="ECO:0008006" key="4">
    <source>
        <dbReference type="Google" id="ProtNLM"/>
    </source>
</evidence>
<keyword evidence="3" id="KW-1185">Reference proteome</keyword>
<dbReference type="SUPFAM" id="SSF53335">
    <property type="entry name" value="S-adenosyl-L-methionine-dependent methyltransferases"/>
    <property type="match status" value="1"/>
</dbReference>
<dbReference type="SUPFAM" id="SSF53448">
    <property type="entry name" value="Nucleotide-diphospho-sugar transferases"/>
    <property type="match status" value="1"/>
</dbReference>
<dbReference type="InterPro" id="IPR029044">
    <property type="entry name" value="Nucleotide-diphossugar_trans"/>
</dbReference>
<dbReference type="Gene3D" id="3.40.50.150">
    <property type="entry name" value="Vaccinia Virus protein VP39"/>
    <property type="match status" value="1"/>
</dbReference>
<dbReference type="Gene3D" id="3.90.550.10">
    <property type="entry name" value="Spore Coat Polysaccharide Biosynthesis Protein SpsA, Chain A"/>
    <property type="match status" value="1"/>
</dbReference>
<name>A0ABU7XDN0_9HYPH</name>
<evidence type="ECO:0000313" key="3">
    <source>
        <dbReference type="Proteomes" id="UP001350748"/>
    </source>
</evidence>
<organism evidence="2 3">
    <name type="scientific">Methylocystis borbori</name>
    <dbReference type="NCBI Taxonomy" id="3118750"/>
    <lineage>
        <taxon>Bacteria</taxon>
        <taxon>Pseudomonadati</taxon>
        <taxon>Pseudomonadota</taxon>
        <taxon>Alphaproteobacteria</taxon>
        <taxon>Hyphomicrobiales</taxon>
        <taxon>Methylocystaceae</taxon>
        <taxon>Methylocystis</taxon>
    </lineage>
</organism>
<evidence type="ECO:0000256" key="1">
    <source>
        <dbReference type="SAM" id="MobiDB-lite"/>
    </source>
</evidence>
<protein>
    <recommendedName>
        <fullName evidence="4">Class I SAM-dependent methyltransferase</fullName>
    </recommendedName>
</protein>
<proteinExistence type="predicted"/>
<dbReference type="EMBL" id="JAZHYN010000002">
    <property type="protein sequence ID" value="MEF3365097.1"/>
    <property type="molecule type" value="Genomic_DNA"/>
</dbReference>
<reference evidence="2 3" key="1">
    <citation type="submission" date="2024-02" db="EMBL/GenBank/DDBJ databases">
        <authorList>
            <person name="Grouzdev D."/>
        </authorList>
    </citation>
    <scope>NUCLEOTIDE SEQUENCE [LARGE SCALE GENOMIC DNA]</scope>
    <source>
        <strain evidence="2 3">9N</strain>
    </source>
</reference>
<comment type="caution">
    <text evidence="2">The sequence shown here is derived from an EMBL/GenBank/DDBJ whole genome shotgun (WGS) entry which is preliminary data.</text>
</comment>
<sequence length="528" mass="59432">MGFPIVLMGFNRPEYFERVLASFKSQRDIQLDESEIFLFQDGAVNAISGKRYASDEDIAENVRLFHVYFPGGTVFQANSNLGVALNFERAERYVFEELQAPLAYFFEDDLELGPFYIKTLNRLADMAMASEDIGYFAAYGAHDLYVASPETCNRLVKLDHHWGFGLTRREWKKYEPYIDQYLSIVREHDYRERPAPEIISLFRSWGCGVPGTSQDVAKTLACHLSGSVKINTLATLARYIGAYGLHMTPDIFAQINYDRTIVIEEDICPHPTLENADMATLRAELAAYCVSNYFRPTDEKSDCGSKTPLNDKGRPLITAIDNLSSPSPETQNAPPGPSAPSMALIMSEAERILFVSFLSCSQNYLEFGSGASTLLASKLVGGRVWSVDSSPEWHERVKQDGSFVPEKTTLHYVDIGPVGDWGWPKDTSNAEAFPRYSRDVWGLCKGEPIDLFLIDGRFRVACFVETLKRASPHSFIFIHDYTVRPVYHVIESVAQKVAVVDTLALFRPNGAKFDLIDEISEKYKLDPT</sequence>
<gene>
    <name evidence="2" type="ORF">V3H18_00960</name>
</gene>
<feature type="region of interest" description="Disordered" evidence="1">
    <location>
        <begin position="320"/>
        <end position="340"/>
    </location>
</feature>
<accession>A0ABU7XDN0</accession>